<dbReference type="SUPFAM" id="SSF55154">
    <property type="entry name" value="CYTH-like phosphatases"/>
    <property type="match status" value="1"/>
</dbReference>
<dbReference type="HOGENOM" id="CLU_105244_0_0_7"/>
<dbReference type="AlphaFoldDB" id="C7LUH5"/>
<reference evidence="2 3" key="1">
    <citation type="journal article" date="2009" name="Stand. Genomic Sci.">
        <title>Complete genome sequence of Desulfomicrobium baculatum type strain (X).</title>
        <authorList>
            <person name="Copeland A."/>
            <person name="Spring S."/>
            <person name="Goker M."/>
            <person name="Schneider S."/>
            <person name="Lapidus A."/>
            <person name="Del Rio T.G."/>
            <person name="Tice H."/>
            <person name="Cheng J.F."/>
            <person name="Chen F."/>
            <person name="Nolan M."/>
            <person name="Bruce D."/>
            <person name="Goodwin L."/>
            <person name="Pitluck S."/>
            <person name="Ivanova N."/>
            <person name="Mavrommatis K."/>
            <person name="Ovchinnikova G."/>
            <person name="Pati A."/>
            <person name="Chen A."/>
            <person name="Palaniappan K."/>
            <person name="Land M."/>
            <person name="Hauser L."/>
            <person name="Chang Y.J."/>
            <person name="Jeffries C.C."/>
            <person name="Meincke L."/>
            <person name="Sims D."/>
            <person name="Brettin T."/>
            <person name="Detter J.C."/>
            <person name="Han C."/>
            <person name="Chain P."/>
            <person name="Bristow J."/>
            <person name="Eisen J.A."/>
            <person name="Markowitz V."/>
            <person name="Hugenholtz P."/>
            <person name="Kyrpides N.C."/>
            <person name="Klenk H.P."/>
            <person name="Lucas S."/>
        </authorList>
    </citation>
    <scope>NUCLEOTIDE SEQUENCE [LARGE SCALE GENOMIC DNA]</scope>
    <source>
        <strain evidence="3">DSM 4028 / VKM B-1378 / X</strain>
    </source>
</reference>
<evidence type="ECO:0000313" key="3">
    <source>
        <dbReference type="Proteomes" id="UP000002216"/>
    </source>
</evidence>
<dbReference type="InterPro" id="IPR008173">
    <property type="entry name" value="Adenylyl_cyclase_CyaB"/>
</dbReference>
<evidence type="ECO:0000259" key="1">
    <source>
        <dbReference type="PROSITE" id="PS51707"/>
    </source>
</evidence>
<accession>C7LUH5</accession>
<dbReference type="eggNOG" id="COG1437">
    <property type="taxonomic scope" value="Bacteria"/>
</dbReference>
<protein>
    <submittedName>
        <fullName evidence="2">Adenylate cyclase</fullName>
    </submittedName>
</protein>
<dbReference type="KEGG" id="dba:Dbac_1617"/>
<name>C7LUH5_DESBD</name>
<gene>
    <name evidence="2" type="ordered locus">Dbac_1617</name>
</gene>
<dbReference type="EMBL" id="CP001629">
    <property type="protein sequence ID" value="ACU89710.1"/>
    <property type="molecule type" value="Genomic_DNA"/>
</dbReference>
<dbReference type="PROSITE" id="PS51707">
    <property type="entry name" value="CYTH"/>
    <property type="match status" value="1"/>
</dbReference>
<keyword evidence="3" id="KW-1185">Reference proteome</keyword>
<feature type="domain" description="CYTH" evidence="1">
    <location>
        <begin position="1"/>
        <end position="161"/>
    </location>
</feature>
<dbReference type="STRING" id="525897.Dbac_1617"/>
<dbReference type="InterPro" id="IPR033469">
    <property type="entry name" value="CYTH-like_dom_sf"/>
</dbReference>
<dbReference type="PANTHER" id="PTHR21028:SF2">
    <property type="entry name" value="CYTH DOMAIN-CONTAINING PROTEIN"/>
    <property type="match status" value="1"/>
</dbReference>
<organism evidence="2 3">
    <name type="scientific">Desulfomicrobium baculatum (strain DSM 4028 / VKM B-1378 / X)</name>
    <name type="common">Desulfovibrio baculatus</name>
    <dbReference type="NCBI Taxonomy" id="525897"/>
    <lineage>
        <taxon>Bacteria</taxon>
        <taxon>Pseudomonadati</taxon>
        <taxon>Thermodesulfobacteriota</taxon>
        <taxon>Desulfovibrionia</taxon>
        <taxon>Desulfovibrionales</taxon>
        <taxon>Desulfomicrobiaceae</taxon>
        <taxon>Desulfomicrobium</taxon>
    </lineage>
</organism>
<dbReference type="Pfam" id="PF01928">
    <property type="entry name" value="CYTH"/>
    <property type="match status" value="1"/>
</dbReference>
<sequence length="201" mass="22906">MLGDCRDMEPRLRSLGRLCTPWHFESNTVYDRDGELAASGRLLRLRCAHAATQTSTLTFKEPAPDHENKGIKSRIEREIIVQDPNAMDAILRGLGYAPRLRYEKFRAVWELPQGLVFLDILPFGHFLEIEAEPQSITDIAQAIGLEPGSAMDKSYHSLHRSWRRRQGLAPLDDFVFDEAERHLLTIRLGVLPRPQGEIHAD</sequence>
<dbReference type="CDD" id="cd07890">
    <property type="entry name" value="CYTH-like_AC_IV-like"/>
    <property type="match status" value="1"/>
</dbReference>
<proteinExistence type="predicted"/>
<dbReference type="Proteomes" id="UP000002216">
    <property type="component" value="Chromosome"/>
</dbReference>
<dbReference type="Gene3D" id="2.40.320.10">
    <property type="entry name" value="Hypothetical Protein Pfu-838710-001"/>
    <property type="match status" value="1"/>
</dbReference>
<dbReference type="PANTHER" id="PTHR21028">
    <property type="entry name" value="SI:CH211-156B7.4"/>
    <property type="match status" value="1"/>
</dbReference>
<evidence type="ECO:0000313" key="2">
    <source>
        <dbReference type="EMBL" id="ACU89710.1"/>
    </source>
</evidence>
<dbReference type="InterPro" id="IPR023577">
    <property type="entry name" value="CYTH_domain"/>
</dbReference>